<gene>
    <name evidence="1" type="ORF">S03H2_72759</name>
</gene>
<name>X1JGH0_9ZZZZ</name>
<accession>X1JGH0</accession>
<reference evidence="1" key="1">
    <citation type="journal article" date="2014" name="Front. Microbiol.">
        <title>High frequency of phylogenetically diverse reductive dehalogenase-homologous genes in deep subseafloor sedimentary metagenomes.</title>
        <authorList>
            <person name="Kawai M."/>
            <person name="Futagami T."/>
            <person name="Toyoda A."/>
            <person name="Takaki Y."/>
            <person name="Nishi S."/>
            <person name="Hori S."/>
            <person name="Arai W."/>
            <person name="Tsubouchi T."/>
            <person name="Morono Y."/>
            <person name="Uchiyama I."/>
            <person name="Ito T."/>
            <person name="Fujiyama A."/>
            <person name="Inagaki F."/>
            <person name="Takami H."/>
        </authorList>
    </citation>
    <scope>NUCLEOTIDE SEQUENCE</scope>
    <source>
        <strain evidence="1">Expedition CK06-06</strain>
    </source>
</reference>
<feature type="non-terminal residue" evidence="1">
    <location>
        <position position="46"/>
    </location>
</feature>
<protein>
    <submittedName>
        <fullName evidence="1">Uncharacterized protein</fullName>
    </submittedName>
</protein>
<comment type="caution">
    <text evidence="1">The sequence shown here is derived from an EMBL/GenBank/DDBJ whole genome shotgun (WGS) entry which is preliminary data.</text>
</comment>
<dbReference type="EMBL" id="BARU01049410">
    <property type="protein sequence ID" value="GAH93082.1"/>
    <property type="molecule type" value="Genomic_DNA"/>
</dbReference>
<proteinExistence type="predicted"/>
<evidence type="ECO:0000313" key="1">
    <source>
        <dbReference type="EMBL" id="GAH93082.1"/>
    </source>
</evidence>
<feature type="non-terminal residue" evidence="1">
    <location>
        <position position="1"/>
    </location>
</feature>
<organism evidence="1">
    <name type="scientific">marine sediment metagenome</name>
    <dbReference type="NCBI Taxonomy" id="412755"/>
    <lineage>
        <taxon>unclassified sequences</taxon>
        <taxon>metagenomes</taxon>
        <taxon>ecological metagenomes</taxon>
    </lineage>
</organism>
<dbReference type="AlphaFoldDB" id="X1JGH0"/>
<sequence length="46" mass="5331">DVQDQINELVEYIGPFIFAMFLIDGIKPIETSLPIVNEWDFVFSNL</sequence>